<dbReference type="InterPro" id="IPR049712">
    <property type="entry name" value="Poly_export"/>
</dbReference>
<dbReference type="AlphaFoldDB" id="A0A382UXI6"/>
<name>A0A382UXI6_9ZZZZ</name>
<dbReference type="Pfam" id="PF02563">
    <property type="entry name" value="Poly_export"/>
    <property type="match status" value="1"/>
</dbReference>
<dbReference type="InterPro" id="IPR003715">
    <property type="entry name" value="Poly_export_N"/>
</dbReference>
<proteinExistence type="predicted"/>
<evidence type="ECO:0000313" key="3">
    <source>
        <dbReference type="EMBL" id="SVD38920.1"/>
    </source>
</evidence>
<protein>
    <recommendedName>
        <fullName evidence="2">Polysaccharide export protein N-terminal domain-containing protein</fullName>
    </recommendedName>
</protein>
<dbReference type="Gene3D" id="3.10.560.10">
    <property type="entry name" value="Outer membrane lipoprotein wza domain like"/>
    <property type="match status" value="1"/>
</dbReference>
<evidence type="ECO:0000259" key="2">
    <source>
        <dbReference type="Pfam" id="PF02563"/>
    </source>
</evidence>
<evidence type="ECO:0000256" key="1">
    <source>
        <dbReference type="ARBA" id="ARBA00022729"/>
    </source>
</evidence>
<dbReference type="Gene3D" id="3.30.1950.10">
    <property type="entry name" value="wza like domain"/>
    <property type="match status" value="1"/>
</dbReference>
<sequence length="252" mass="28618">MEKMLPRIIFTIMVLTGLAWAQTLSDIERYRKQYEDYLRSMQQGQTGLDLNEDQAIIGDIPSEFYIIKKEKDIKPDEKLKYFGYDFFTLRDSIPIWDNLPMPPSYRLGPGDEIIISLWGETQLRSSYTIGRDGMIYIERVGKISLADKSINQAKTYLEKQFQKVYETLKGSRPSTFMDVSLGQLKSINVTFVGEVKLPGIHPVHPFSTVLTSLIQAGGVDTTGSLRNIQIIRGDDDPEEVDLYAFLLSGETG</sequence>
<feature type="non-terminal residue" evidence="3">
    <location>
        <position position="252"/>
    </location>
</feature>
<reference evidence="3" key="1">
    <citation type="submission" date="2018-05" db="EMBL/GenBank/DDBJ databases">
        <authorList>
            <person name="Lanie J.A."/>
            <person name="Ng W.-L."/>
            <person name="Kazmierczak K.M."/>
            <person name="Andrzejewski T.M."/>
            <person name="Davidsen T.M."/>
            <person name="Wayne K.J."/>
            <person name="Tettelin H."/>
            <person name="Glass J.I."/>
            <person name="Rusch D."/>
            <person name="Podicherti R."/>
            <person name="Tsui H.-C.T."/>
            <person name="Winkler M.E."/>
        </authorList>
    </citation>
    <scope>NUCLEOTIDE SEQUENCE</scope>
</reference>
<dbReference type="EMBL" id="UINC01147541">
    <property type="protein sequence ID" value="SVD38920.1"/>
    <property type="molecule type" value="Genomic_DNA"/>
</dbReference>
<feature type="domain" description="Polysaccharide export protein N-terminal" evidence="2">
    <location>
        <begin position="102"/>
        <end position="165"/>
    </location>
</feature>
<organism evidence="3">
    <name type="scientific">marine metagenome</name>
    <dbReference type="NCBI Taxonomy" id="408172"/>
    <lineage>
        <taxon>unclassified sequences</taxon>
        <taxon>metagenomes</taxon>
        <taxon>ecological metagenomes</taxon>
    </lineage>
</organism>
<dbReference type="PANTHER" id="PTHR33619">
    <property type="entry name" value="POLYSACCHARIDE EXPORT PROTEIN GFCE-RELATED"/>
    <property type="match status" value="1"/>
</dbReference>
<dbReference type="GO" id="GO:0015159">
    <property type="term" value="F:polysaccharide transmembrane transporter activity"/>
    <property type="evidence" value="ECO:0007669"/>
    <property type="project" value="InterPro"/>
</dbReference>
<keyword evidence="1" id="KW-0732">Signal</keyword>
<dbReference type="PANTHER" id="PTHR33619:SF3">
    <property type="entry name" value="POLYSACCHARIDE EXPORT PROTEIN GFCE-RELATED"/>
    <property type="match status" value="1"/>
</dbReference>
<accession>A0A382UXI6</accession>
<gene>
    <name evidence="3" type="ORF">METZ01_LOCUS391774</name>
</gene>